<proteinExistence type="predicted"/>
<sequence>MAARIGPPIMPRTVASIPRSSAPDGGGGEEAGRDWCRDQACGSLSVLEGAAVAAIEEGSPGCRRSFPRAPGTGSAEVAAPGPEAGLVPLKQSAADHLGSTATLCVRSGPTVLRRELPGAHREPGSRRPQERAAAAVLSAPSPGGTRDHRHTSCGAGRPCALGVHAFTPTQRLVPAAQAPKPAAAPPPPLQRRDRRLATTPRLHMGPVRPNLPQLGHKGGSHTAPADSLVCWRPALRISAWDGDALQEGTR</sequence>
<gene>
    <name evidence="2" type="ORF">NDU88_003442</name>
</gene>
<comment type="caution">
    <text evidence="2">The sequence shown here is derived from an EMBL/GenBank/DDBJ whole genome shotgun (WGS) entry which is preliminary data.</text>
</comment>
<reference evidence="2" key="1">
    <citation type="journal article" date="2022" name="bioRxiv">
        <title>Sequencing and chromosome-scale assembly of the giantPleurodeles waltlgenome.</title>
        <authorList>
            <person name="Brown T."/>
            <person name="Elewa A."/>
            <person name="Iarovenko S."/>
            <person name="Subramanian E."/>
            <person name="Araus A.J."/>
            <person name="Petzold A."/>
            <person name="Susuki M."/>
            <person name="Suzuki K.-i.T."/>
            <person name="Hayashi T."/>
            <person name="Toyoda A."/>
            <person name="Oliveira C."/>
            <person name="Osipova E."/>
            <person name="Leigh N.D."/>
            <person name="Simon A."/>
            <person name="Yun M.H."/>
        </authorList>
    </citation>
    <scope>NUCLEOTIDE SEQUENCE</scope>
    <source>
        <strain evidence="2">20211129_DDA</strain>
        <tissue evidence="2">Liver</tissue>
    </source>
</reference>
<evidence type="ECO:0000256" key="1">
    <source>
        <dbReference type="SAM" id="MobiDB-lite"/>
    </source>
</evidence>
<evidence type="ECO:0000313" key="2">
    <source>
        <dbReference type="EMBL" id="KAJ1194147.1"/>
    </source>
</evidence>
<dbReference type="AlphaFoldDB" id="A0AAV7V2E2"/>
<accession>A0AAV7V2E2</accession>
<name>A0AAV7V2E2_PLEWA</name>
<dbReference type="Proteomes" id="UP001066276">
    <property type="component" value="Chromosome 2_2"/>
</dbReference>
<keyword evidence="3" id="KW-1185">Reference proteome</keyword>
<feature type="region of interest" description="Disordered" evidence="1">
    <location>
        <begin position="115"/>
        <end position="151"/>
    </location>
</feature>
<feature type="region of interest" description="Disordered" evidence="1">
    <location>
        <begin position="199"/>
        <end position="224"/>
    </location>
</feature>
<feature type="region of interest" description="Disordered" evidence="1">
    <location>
        <begin position="1"/>
        <end position="34"/>
    </location>
</feature>
<dbReference type="EMBL" id="JANPWB010000004">
    <property type="protein sequence ID" value="KAJ1194147.1"/>
    <property type="molecule type" value="Genomic_DNA"/>
</dbReference>
<organism evidence="2 3">
    <name type="scientific">Pleurodeles waltl</name>
    <name type="common">Iberian ribbed newt</name>
    <dbReference type="NCBI Taxonomy" id="8319"/>
    <lineage>
        <taxon>Eukaryota</taxon>
        <taxon>Metazoa</taxon>
        <taxon>Chordata</taxon>
        <taxon>Craniata</taxon>
        <taxon>Vertebrata</taxon>
        <taxon>Euteleostomi</taxon>
        <taxon>Amphibia</taxon>
        <taxon>Batrachia</taxon>
        <taxon>Caudata</taxon>
        <taxon>Salamandroidea</taxon>
        <taxon>Salamandridae</taxon>
        <taxon>Pleurodelinae</taxon>
        <taxon>Pleurodeles</taxon>
    </lineage>
</organism>
<feature type="compositionally biased region" description="Basic and acidic residues" evidence="1">
    <location>
        <begin position="115"/>
        <end position="130"/>
    </location>
</feature>
<evidence type="ECO:0000313" key="3">
    <source>
        <dbReference type="Proteomes" id="UP001066276"/>
    </source>
</evidence>
<protein>
    <submittedName>
        <fullName evidence="2">Uncharacterized protein</fullName>
    </submittedName>
</protein>